<dbReference type="PANTHER" id="PTHR30329">
    <property type="entry name" value="STATOR ELEMENT OF FLAGELLAR MOTOR COMPLEX"/>
    <property type="match status" value="1"/>
</dbReference>
<proteinExistence type="predicted"/>
<dbReference type="PRINTS" id="PR01023">
    <property type="entry name" value="NAFLGMOTY"/>
</dbReference>
<evidence type="ECO:0000256" key="6">
    <source>
        <dbReference type="SAM" id="SignalP"/>
    </source>
</evidence>
<dbReference type="RefSeq" id="WP_091307602.1">
    <property type="nucleotide sequence ID" value="NZ_CBCSJU010000001.1"/>
</dbReference>
<evidence type="ECO:0000256" key="4">
    <source>
        <dbReference type="ARBA" id="ARBA00023237"/>
    </source>
</evidence>
<dbReference type="SUPFAM" id="SSF103088">
    <property type="entry name" value="OmpA-like"/>
    <property type="match status" value="1"/>
</dbReference>
<keyword evidence="4" id="KW-0998">Cell outer membrane</keyword>
<evidence type="ECO:0000256" key="5">
    <source>
        <dbReference type="PROSITE-ProRule" id="PRU00473"/>
    </source>
</evidence>
<dbReference type="InterPro" id="IPR006665">
    <property type="entry name" value="OmpA-like"/>
</dbReference>
<dbReference type="GO" id="GO:0007155">
    <property type="term" value="P:cell adhesion"/>
    <property type="evidence" value="ECO:0007669"/>
    <property type="project" value="InterPro"/>
</dbReference>
<accession>A0A1H6QJN1</accession>
<dbReference type="Pfam" id="PF02412">
    <property type="entry name" value="TSP_3"/>
    <property type="match status" value="2"/>
</dbReference>
<feature type="domain" description="OmpA-like" evidence="7">
    <location>
        <begin position="597"/>
        <end position="712"/>
    </location>
</feature>
<dbReference type="InterPro" id="IPR028974">
    <property type="entry name" value="TSP_type-3_rpt"/>
</dbReference>
<dbReference type="Gene3D" id="3.30.1330.60">
    <property type="entry name" value="OmpA-like domain"/>
    <property type="match status" value="1"/>
</dbReference>
<keyword evidence="9" id="KW-1185">Reference proteome</keyword>
<dbReference type="Proteomes" id="UP000199702">
    <property type="component" value="Unassembled WGS sequence"/>
</dbReference>
<dbReference type="EMBL" id="FNYA01000001">
    <property type="protein sequence ID" value="SEI43951.1"/>
    <property type="molecule type" value="Genomic_DNA"/>
</dbReference>
<dbReference type="CDD" id="cd07185">
    <property type="entry name" value="OmpA_C-like"/>
    <property type="match status" value="1"/>
</dbReference>
<dbReference type="PRINTS" id="PR01021">
    <property type="entry name" value="OMPADOMAIN"/>
</dbReference>
<dbReference type="Pfam" id="PF18990">
    <property type="entry name" value="DUF5723"/>
    <property type="match status" value="1"/>
</dbReference>
<dbReference type="InterPro" id="IPR050330">
    <property type="entry name" value="Bact_OuterMem_StrucFunc"/>
</dbReference>
<protein>
    <submittedName>
        <fullName evidence="8">Thrombospondin type 3 repeat-containing protein</fullName>
    </submittedName>
</protein>
<dbReference type="InterPro" id="IPR036737">
    <property type="entry name" value="OmpA-like_sf"/>
</dbReference>
<keyword evidence="3 5" id="KW-0472">Membrane</keyword>
<dbReference type="GO" id="GO:0009279">
    <property type="term" value="C:cell outer membrane"/>
    <property type="evidence" value="ECO:0007669"/>
    <property type="project" value="UniProtKB-SubCell"/>
</dbReference>
<evidence type="ECO:0000256" key="3">
    <source>
        <dbReference type="ARBA" id="ARBA00023136"/>
    </source>
</evidence>
<comment type="subcellular location">
    <subcellularLocation>
        <location evidence="1">Cell outer membrane</location>
    </subcellularLocation>
</comment>
<evidence type="ECO:0000256" key="1">
    <source>
        <dbReference type="ARBA" id="ARBA00004442"/>
    </source>
</evidence>
<sequence>MKNKILIAITFLSVCYANAQSYFGYLNDNYSGVHSVINNPANIVDSRFRSDINIASVSGLLTNDYYGAKFGDLFKSDYDFERDGKQYPTDSNNFLINVDVLGPSFMFNLNKTSSLALFTRARSITHLSNISGQALNDIQEDINENYHVSNQNFSIAANAWAEFGVSYARILMDKGQHFLKGGLSAKYLYGGFTGYAKANNINIDYNYTGDPNTSTTSSSGYLESGNITSLDDFDDPTENTGSGFGADLGFTYEFRPDYSNYQYTNKEGGKSYHKDQNKYKLKLGVSITDIGSIKYKDAIINTYNVNTSYTDAEYDADPSFDNLYTKLSETKSVKFKLPTAVHLNADWRMNKRFYLNLNTDFSVVAAEDKNSSYINNNVSLTPRYEVKWLGLYVPISYLEYSGLQAGFGFRAGPLFVGSGSIVSAMLSETQALDVHLGLKIPIYHSKIKDIDFDGINDTDDNCPDVAGPVENKGCPWGDEDNDGLTDNLDKCPKEFGPTENNGCPWTDKDGDTVLDKDDTCPDVVGAVENKGCPWGDEDKDGVTDNLDNCPTLFGEKDNNGCPYTDKDGDKVLDKDDKCPDVVGTIENYGCPVIDTKVIKKLNDYSKSVLFDSGKATVKADSYANLDSMVAIMKEYEATNFSIEGYTDNVGNPEKNLELSAERALAIKTYLISKGISENRLSSQGFGAAKPIASNKTTAGKSANRRVEIKVVQ</sequence>
<dbReference type="PANTHER" id="PTHR30329:SF21">
    <property type="entry name" value="LIPOPROTEIN YIAD-RELATED"/>
    <property type="match status" value="1"/>
</dbReference>
<evidence type="ECO:0000256" key="2">
    <source>
        <dbReference type="ARBA" id="ARBA00022729"/>
    </source>
</evidence>
<dbReference type="Gene3D" id="4.10.1080.10">
    <property type="entry name" value="TSP type-3 repeat"/>
    <property type="match status" value="1"/>
</dbReference>
<feature type="chain" id="PRO_5011536510" evidence="6">
    <location>
        <begin position="20"/>
        <end position="712"/>
    </location>
</feature>
<dbReference type="PROSITE" id="PS51123">
    <property type="entry name" value="OMPA_2"/>
    <property type="match status" value="1"/>
</dbReference>
<dbReference type="InterPro" id="IPR043781">
    <property type="entry name" value="DUF5723"/>
</dbReference>
<organism evidence="8 9">
    <name type="scientific">Flavobacterium terrigena</name>
    <dbReference type="NCBI Taxonomy" id="402734"/>
    <lineage>
        <taxon>Bacteria</taxon>
        <taxon>Pseudomonadati</taxon>
        <taxon>Bacteroidota</taxon>
        <taxon>Flavobacteriia</taxon>
        <taxon>Flavobacteriales</taxon>
        <taxon>Flavobacteriaceae</taxon>
        <taxon>Flavobacterium</taxon>
    </lineage>
</organism>
<feature type="signal peptide" evidence="6">
    <location>
        <begin position="1"/>
        <end position="19"/>
    </location>
</feature>
<dbReference type="SUPFAM" id="SSF103647">
    <property type="entry name" value="TSP type-3 repeat"/>
    <property type="match status" value="2"/>
</dbReference>
<evidence type="ECO:0000313" key="8">
    <source>
        <dbReference type="EMBL" id="SEI43951.1"/>
    </source>
</evidence>
<dbReference type="STRING" id="402734.SAMN05660918_0582"/>
<evidence type="ECO:0000313" key="9">
    <source>
        <dbReference type="Proteomes" id="UP000199702"/>
    </source>
</evidence>
<dbReference type="Pfam" id="PF00691">
    <property type="entry name" value="OmpA"/>
    <property type="match status" value="1"/>
</dbReference>
<dbReference type="AlphaFoldDB" id="A0A1H6QJN1"/>
<dbReference type="InterPro" id="IPR003367">
    <property type="entry name" value="Thrombospondin_3-like_rpt"/>
</dbReference>
<evidence type="ECO:0000259" key="7">
    <source>
        <dbReference type="PROSITE" id="PS51123"/>
    </source>
</evidence>
<reference evidence="9" key="1">
    <citation type="submission" date="2016-10" db="EMBL/GenBank/DDBJ databases">
        <authorList>
            <person name="Varghese N."/>
            <person name="Submissions S."/>
        </authorList>
    </citation>
    <scope>NUCLEOTIDE SEQUENCE [LARGE SCALE GENOMIC DNA]</scope>
    <source>
        <strain evidence="9">DSM 17934</strain>
    </source>
</reference>
<name>A0A1H6QJN1_9FLAO</name>
<dbReference type="InterPro" id="IPR006664">
    <property type="entry name" value="OMP_bac"/>
</dbReference>
<dbReference type="GO" id="GO:0005509">
    <property type="term" value="F:calcium ion binding"/>
    <property type="evidence" value="ECO:0007669"/>
    <property type="project" value="InterPro"/>
</dbReference>
<gene>
    <name evidence="8" type="ORF">SAMN05660918_0582</name>
</gene>
<dbReference type="OrthoDB" id="9805336at2"/>
<keyword evidence="2 6" id="KW-0732">Signal</keyword>